<sequence length="167" mass="19693">MRLLLQISLLAFVAYQACNATSFAHLHASRMMKIIKAAIKTRDVTTLMFITHKNMTYSMCGFVGDHDNFQSFMENQLENMITAKTHLFGDEAQTIEENGRIFIKFSFTMETTYRDRDRIDGLVTIIAIQDEQNPNHFEIMNIHEKCRILNSRHRLYRLFTYTDLYDY</sequence>
<evidence type="ECO:0008006" key="4">
    <source>
        <dbReference type="Google" id="ProtNLM"/>
    </source>
</evidence>
<keyword evidence="3" id="KW-1185">Reference proteome</keyword>
<organism evidence="2 3">
    <name type="scientific">Caenorhabditis bovis</name>
    <dbReference type="NCBI Taxonomy" id="2654633"/>
    <lineage>
        <taxon>Eukaryota</taxon>
        <taxon>Metazoa</taxon>
        <taxon>Ecdysozoa</taxon>
        <taxon>Nematoda</taxon>
        <taxon>Chromadorea</taxon>
        <taxon>Rhabditida</taxon>
        <taxon>Rhabditina</taxon>
        <taxon>Rhabditomorpha</taxon>
        <taxon>Rhabditoidea</taxon>
        <taxon>Rhabditidae</taxon>
        <taxon>Peloderinae</taxon>
        <taxon>Caenorhabditis</taxon>
    </lineage>
</organism>
<accession>A0A8S1FBW9</accession>
<name>A0A8S1FBW9_9PELO</name>
<feature type="signal peptide" evidence="1">
    <location>
        <begin position="1"/>
        <end position="20"/>
    </location>
</feature>
<reference evidence="2 3" key="1">
    <citation type="submission" date="2020-04" db="EMBL/GenBank/DDBJ databases">
        <authorList>
            <person name="Laetsch R D."/>
            <person name="Stevens L."/>
            <person name="Kumar S."/>
            <person name="Blaxter L. M."/>
        </authorList>
    </citation>
    <scope>NUCLEOTIDE SEQUENCE [LARGE SCALE GENOMIC DNA]</scope>
</reference>
<dbReference type="EMBL" id="CADEPM010000009">
    <property type="protein sequence ID" value="CAB3409687.1"/>
    <property type="molecule type" value="Genomic_DNA"/>
</dbReference>
<keyword evidence="1" id="KW-0732">Signal</keyword>
<gene>
    <name evidence="2" type="ORF">CBOVIS_LOCUS11309</name>
</gene>
<dbReference type="Proteomes" id="UP000494206">
    <property type="component" value="Unassembled WGS sequence"/>
</dbReference>
<protein>
    <recommendedName>
        <fullName evidence="4">DUF38 domain-containing protein</fullName>
    </recommendedName>
</protein>
<evidence type="ECO:0000313" key="3">
    <source>
        <dbReference type="Proteomes" id="UP000494206"/>
    </source>
</evidence>
<evidence type="ECO:0000313" key="2">
    <source>
        <dbReference type="EMBL" id="CAB3409687.1"/>
    </source>
</evidence>
<feature type="chain" id="PRO_5035750612" description="DUF38 domain-containing protein" evidence="1">
    <location>
        <begin position="21"/>
        <end position="167"/>
    </location>
</feature>
<dbReference type="AlphaFoldDB" id="A0A8S1FBW9"/>
<dbReference type="OrthoDB" id="5786871at2759"/>
<comment type="caution">
    <text evidence="2">The sequence shown here is derived from an EMBL/GenBank/DDBJ whole genome shotgun (WGS) entry which is preliminary data.</text>
</comment>
<evidence type="ECO:0000256" key="1">
    <source>
        <dbReference type="SAM" id="SignalP"/>
    </source>
</evidence>
<proteinExistence type="predicted"/>